<comment type="catalytic activity">
    <reaction evidence="7">
        <text>adenosine + H2O + H(+) = inosine + NH4(+)</text>
        <dbReference type="Rhea" id="RHEA:24408"/>
        <dbReference type="ChEBI" id="CHEBI:15377"/>
        <dbReference type="ChEBI" id="CHEBI:15378"/>
        <dbReference type="ChEBI" id="CHEBI:16335"/>
        <dbReference type="ChEBI" id="CHEBI:17596"/>
        <dbReference type="ChEBI" id="CHEBI:28938"/>
        <dbReference type="EC" id="3.5.4.4"/>
    </reaction>
    <physiologicalReaction direction="left-to-right" evidence="7">
        <dbReference type="Rhea" id="RHEA:24409"/>
    </physiologicalReaction>
</comment>
<keyword evidence="4" id="KW-0479">Metal-binding</keyword>
<dbReference type="InterPro" id="IPR038371">
    <property type="entry name" value="Cu_polyphenol_OxRdtase_sf"/>
</dbReference>
<keyword evidence="5" id="KW-0378">Hydrolase</keyword>
<evidence type="ECO:0000256" key="9">
    <source>
        <dbReference type="ARBA" id="ARBA00049893"/>
    </source>
</evidence>
<comment type="caution">
    <text evidence="10">The sequence shown here is derived from an EMBL/GenBank/DDBJ whole genome shotgun (WGS) entry which is preliminary data.</text>
</comment>
<dbReference type="PANTHER" id="PTHR30616:SF2">
    <property type="entry name" value="PURINE NUCLEOSIDE PHOSPHORYLASE LACC1"/>
    <property type="match status" value="1"/>
</dbReference>
<dbReference type="SUPFAM" id="SSF64438">
    <property type="entry name" value="CNF1/YfiH-like putative cysteine hydrolases"/>
    <property type="match status" value="1"/>
</dbReference>
<evidence type="ECO:0000313" key="10">
    <source>
        <dbReference type="EMBL" id="SFL23396.1"/>
    </source>
</evidence>
<dbReference type="OrthoDB" id="4279at2"/>
<sequence>MSLKYIDFHFPGLDNVGCVFTTRQGGHGTGAYAESNMSLEVGDDEKAVLANRAELRTALGFQVWQELRQVHGQTMHMNLEDDCFEGARLEGDGLGTDRPGHGLVIKTADCQPILLADAAGRHVAALHCGWRGNAVNFPAAGVRNFCAAYGLDPSGIMAVRGPSLGPGRSEFVNFETEWGPGFSSCFNPATRCMDLWSLTREQLIEAGIPSGNIFALDLCTASSPEFFSYRRDKITGRQVGVIWIR</sequence>
<evidence type="ECO:0000256" key="7">
    <source>
        <dbReference type="ARBA" id="ARBA00047989"/>
    </source>
</evidence>
<dbReference type="InterPro" id="IPR003730">
    <property type="entry name" value="Cu_polyphenol_OxRdtase"/>
</dbReference>
<evidence type="ECO:0000313" key="11">
    <source>
        <dbReference type="Proteomes" id="UP000199581"/>
    </source>
</evidence>
<comment type="catalytic activity">
    <reaction evidence="8">
        <text>adenosine + phosphate = alpha-D-ribose 1-phosphate + adenine</text>
        <dbReference type="Rhea" id="RHEA:27642"/>
        <dbReference type="ChEBI" id="CHEBI:16335"/>
        <dbReference type="ChEBI" id="CHEBI:16708"/>
        <dbReference type="ChEBI" id="CHEBI:43474"/>
        <dbReference type="ChEBI" id="CHEBI:57720"/>
        <dbReference type="EC" id="2.4.2.1"/>
    </reaction>
    <physiologicalReaction direction="left-to-right" evidence="8">
        <dbReference type="Rhea" id="RHEA:27643"/>
    </physiologicalReaction>
</comment>
<evidence type="ECO:0000256" key="4">
    <source>
        <dbReference type="ARBA" id="ARBA00022723"/>
    </source>
</evidence>
<dbReference type="GO" id="GO:0005507">
    <property type="term" value="F:copper ion binding"/>
    <property type="evidence" value="ECO:0007669"/>
    <property type="project" value="TreeGrafter"/>
</dbReference>
<evidence type="ECO:0000256" key="6">
    <source>
        <dbReference type="ARBA" id="ARBA00022833"/>
    </source>
</evidence>
<dbReference type="GO" id="GO:0016787">
    <property type="term" value="F:hydrolase activity"/>
    <property type="evidence" value="ECO:0007669"/>
    <property type="project" value="UniProtKB-KW"/>
</dbReference>
<evidence type="ECO:0000256" key="8">
    <source>
        <dbReference type="ARBA" id="ARBA00048968"/>
    </source>
</evidence>
<dbReference type="CDD" id="cd16833">
    <property type="entry name" value="YfiH"/>
    <property type="match status" value="1"/>
</dbReference>
<accession>A0A8G2BZB3</accession>
<dbReference type="InterPro" id="IPR011324">
    <property type="entry name" value="Cytotoxic_necrot_fac-like_cat"/>
</dbReference>
<evidence type="ECO:0000256" key="5">
    <source>
        <dbReference type="ARBA" id="ARBA00022801"/>
    </source>
</evidence>
<comment type="catalytic activity">
    <reaction evidence="1">
        <text>inosine + phosphate = alpha-D-ribose 1-phosphate + hypoxanthine</text>
        <dbReference type="Rhea" id="RHEA:27646"/>
        <dbReference type="ChEBI" id="CHEBI:17368"/>
        <dbReference type="ChEBI" id="CHEBI:17596"/>
        <dbReference type="ChEBI" id="CHEBI:43474"/>
        <dbReference type="ChEBI" id="CHEBI:57720"/>
        <dbReference type="EC" id="2.4.2.1"/>
    </reaction>
    <physiologicalReaction direction="left-to-right" evidence="1">
        <dbReference type="Rhea" id="RHEA:27647"/>
    </physiologicalReaction>
</comment>
<reference evidence="10 11" key="1">
    <citation type="submission" date="2016-10" db="EMBL/GenBank/DDBJ databases">
        <authorList>
            <person name="Varghese N."/>
            <person name="Submissions S."/>
        </authorList>
    </citation>
    <scope>NUCLEOTIDE SEQUENCE [LARGE SCALE GENOMIC DNA]</scope>
    <source>
        <strain evidence="10 11">DSM 1741</strain>
    </source>
</reference>
<dbReference type="PANTHER" id="PTHR30616">
    <property type="entry name" value="UNCHARACTERIZED PROTEIN YFIH"/>
    <property type="match status" value="1"/>
</dbReference>
<dbReference type="AlphaFoldDB" id="A0A8G2BZB3"/>
<evidence type="ECO:0000256" key="1">
    <source>
        <dbReference type="ARBA" id="ARBA00000553"/>
    </source>
</evidence>
<proteinExistence type="inferred from homology"/>
<keyword evidence="3" id="KW-0808">Transferase</keyword>
<dbReference type="RefSeq" id="WP_092188130.1">
    <property type="nucleotide sequence ID" value="NZ_FOTO01000001.1"/>
</dbReference>
<protein>
    <recommendedName>
        <fullName evidence="12">Purine nucleoside phosphorylase</fullName>
    </recommendedName>
</protein>
<dbReference type="EMBL" id="FOTO01000001">
    <property type="protein sequence ID" value="SFL23396.1"/>
    <property type="molecule type" value="Genomic_DNA"/>
</dbReference>
<evidence type="ECO:0008006" key="12">
    <source>
        <dbReference type="Google" id="ProtNLM"/>
    </source>
</evidence>
<dbReference type="Pfam" id="PF02578">
    <property type="entry name" value="Cu-oxidase_4"/>
    <property type="match status" value="1"/>
</dbReference>
<evidence type="ECO:0000256" key="2">
    <source>
        <dbReference type="ARBA" id="ARBA00007353"/>
    </source>
</evidence>
<organism evidence="10 11">
    <name type="scientific">Desulfomicrobium norvegicum (strain DSM 1741 / NCIMB 8310)</name>
    <name type="common">Desulfovibrio baculatus (strain Norway 4)</name>
    <name type="synonym">Desulfovibrio desulfuricans (strain Norway 4)</name>
    <dbReference type="NCBI Taxonomy" id="52561"/>
    <lineage>
        <taxon>Bacteria</taxon>
        <taxon>Pseudomonadati</taxon>
        <taxon>Thermodesulfobacteriota</taxon>
        <taxon>Desulfovibrionia</taxon>
        <taxon>Desulfovibrionales</taxon>
        <taxon>Desulfomicrobiaceae</taxon>
        <taxon>Desulfomicrobium</taxon>
    </lineage>
</organism>
<keyword evidence="6" id="KW-0862">Zinc</keyword>
<keyword evidence="11" id="KW-1185">Reference proteome</keyword>
<comment type="catalytic activity">
    <reaction evidence="9">
        <text>S-methyl-5'-thioadenosine + phosphate = 5-(methylsulfanyl)-alpha-D-ribose 1-phosphate + adenine</text>
        <dbReference type="Rhea" id="RHEA:11852"/>
        <dbReference type="ChEBI" id="CHEBI:16708"/>
        <dbReference type="ChEBI" id="CHEBI:17509"/>
        <dbReference type="ChEBI" id="CHEBI:43474"/>
        <dbReference type="ChEBI" id="CHEBI:58533"/>
        <dbReference type="EC" id="2.4.2.28"/>
    </reaction>
    <physiologicalReaction direction="left-to-right" evidence="9">
        <dbReference type="Rhea" id="RHEA:11853"/>
    </physiologicalReaction>
</comment>
<dbReference type="Gene3D" id="3.60.140.10">
    <property type="entry name" value="CNF1/YfiH-like putative cysteine hydrolases"/>
    <property type="match status" value="1"/>
</dbReference>
<gene>
    <name evidence="10" type="ORF">SAMN05421830_10170</name>
</gene>
<comment type="similarity">
    <text evidence="2">Belongs to the purine nucleoside phosphorylase YfiH/LACC1 family.</text>
</comment>
<dbReference type="Proteomes" id="UP000199581">
    <property type="component" value="Unassembled WGS sequence"/>
</dbReference>
<evidence type="ECO:0000256" key="3">
    <source>
        <dbReference type="ARBA" id="ARBA00022679"/>
    </source>
</evidence>
<name>A0A8G2BZB3_DESNO</name>
<dbReference type="GO" id="GO:0017061">
    <property type="term" value="F:S-methyl-5-thioadenosine phosphorylase activity"/>
    <property type="evidence" value="ECO:0007669"/>
    <property type="project" value="UniProtKB-EC"/>
</dbReference>